<feature type="non-terminal residue" evidence="1">
    <location>
        <position position="1"/>
    </location>
</feature>
<proteinExistence type="predicted"/>
<organism evidence="1 2">
    <name type="scientific">Rhododendron williamsianum</name>
    <dbReference type="NCBI Taxonomy" id="262921"/>
    <lineage>
        <taxon>Eukaryota</taxon>
        <taxon>Viridiplantae</taxon>
        <taxon>Streptophyta</taxon>
        <taxon>Embryophyta</taxon>
        <taxon>Tracheophyta</taxon>
        <taxon>Spermatophyta</taxon>
        <taxon>Magnoliopsida</taxon>
        <taxon>eudicotyledons</taxon>
        <taxon>Gunneridae</taxon>
        <taxon>Pentapetalae</taxon>
        <taxon>asterids</taxon>
        <taxon>Ericales</taxon>
        <taxon>Ericaceae</taxon>
        <taxon>Ericoideae</taxon>
        <taxon>Rhodoreae</taxon>
        <taxon>Rhododendron</taxon>
    </lineage>
</organism>
<dbReference type="EMBL" id="QEFC01002703">
    <property type="protein sequence ID" value="KAE9451678.1"/>
    <property type="molecule type" value="Genomic_DNA"/>
</dbReference>
<evidence type="ECO:0000313" key="2">
    <source>
        <dbReference type="Proteomes" id="UP000428333"/>
    </source>
</evidence>
<name>A0A6A4LAU7_9ERIC</name>
<reference evidence="1 2" key="1">
    <citation type="journal article" date="2019" name="Genome Biol. Evol.">
        <title>The Rhododendron genome and chromosomal organization provide insight into shared whole-genome duplications across the heath family (Ericaceae).</title>
        <authorList>
            <person name="Soza V.L."/>
            <person name="Lindsley D."/>
            <person name="Waalkes A."/>
            <person name="Ramage E."/>
            <person name="Patwardhan R.P."/>
            <person name="Burton J.N."/>
            <person name="Adey A."/>
            <person name="Kumar A."/>
            <person name="Qiu R."/>
            <person name="Shendure J."/>
            <person name="Hall B."/>
        </authorList>
    </citation>
    <scope>NUCLEOTIDE SEQUENCE [LARGE SCALE GENOMIC DNA]</scope>
    <source>
        <strain evidence="1">RSF 1966-606</strain>
    </source>
</reference>
<comment type="caution">
    <text evidence="1">The sequence shown here is derived from an EMBL/GenBank/DDBJ whole genome shotgun (WGS) entry which is preliminary data.</text>
</comment>
<protein>
    <submittedName>
        <fullName evidence="1">Uncharacterized protein</fullName>
    </submittedName>
</protein>
<gene>
    <name evidence="1" type="ORF">C3L33_16460</name>
</gene>
<evidence type="ECO:0000313" key="1">
    <source>
        <dbReference type="EMBL" id="KAE9451678.1"/>
    </source>
</evidence>
<sequence length="226" mass="25463">MFPIKESDEESAVFEDLIMDDDASQLERSNTYSTNYRVGKRQQKLAAIPEENDEVVASDNKQRVVHKEIERKEIERKRRQEMASSSSSNLLPISITVSPCRGGVEILINSGLREEGFPFSKVLEILLEEGLDVFSYVSAQVNDRFLHTIKSEVSDTACVDLSAVQQKLNDMINLFLFGISLETAWESSMNMAQFITFKASVNMRTTPSNHEPPDLCRGSTFLPSIC</sequence>
<dbReference type="Proteomes" id="UP000428333">
    <property type="component" value="Linkage Group LG10"/>
</dbReference>
<keyword evidence="2" id="KW-1185">Reference proteome</keyword>
<dbReference type="OrthoDB" id="1935281at2759"/>
<accession>A0A6A4LAU7</accession>
<dbReference type="AlphaFoldDB" id="A0A6A4LAU7"/>